<dbReference type="Proteomes" id="UP000322454">
    <property type="component" value="Unassembled WGS sequence"/>
</dbReference>
<dbReference type="EMBL" id="SHMQ01000017">
    <property type="protein sequence ID" value="RZV38548.1"/>
    <property type="molecule type" value="Genomic_DNA"/>
</dbReference>
<protein>
    <recommendedName>
        <fullName evidence="4">GDT1 family protein</fullName>
    </recommendedName>
</protein>
<evidence type="ECO:0000313" key="2">
    <source>
        <dbReference type="EMBL" id="RZV38548.1"/>
    </source>
</evidence>
<gene>
    <name evidence="2" type="ORF">EVJ48_06900</name>
</gene>
<feature type="transmembrane region" description="Helical" evidence="1">
    <location>
        <begin position="217"/>
        <end position="235"/>
    </location>
</feature>
<feature type="transmembrane region" description="Helical" evidence="1">
    <location>
        <begin position="72"/>
        <end position="95"/>
    </location>
</feature>
<evidence type="ECO:0008006" key="4">
    <source>
        <dbReference type="Google" id="ProtNLM"/>
    </source>
</evidence>
<keyword evidence="1" id="KW-0812">Transmembrane</keyword>
<dbReference type="AlphaFoldDB" id="A0A520XBM7"/>
<sequence>MNFSILIFIAVFSVAIVELSEVSAIVFIVGEDIGLSSALAGALIGFVGTLFILFLGGVTIIKTVPITTVKLIIGGILLAVGLYFSYKLISFVFYLTPFSKKIGEKPLFKKAESAMVKHQKCSFKSFIVALNAVIIEAFEVAVVAVPFAVTDKQWLSVISALALSSIIVILLSVYYLRKYFKKIPSHWMKGLASVLLLSFGIYWGLQGFNINIEDDYLALIISAIGIILLMLSFIFDKIGYASKSRKKI</sequence>
<keyword evidence="1" id="KW-0472">Membrane</keyword>
<feature type="transmembrane region" description="Helical" evidence="1">
    <location>
        <begin position="37"/>
        <end position="60"/>
    </location>
</feature>
<feature type="transmembrane region" description="Helical" evidence="1">
    <location>
        <begin position="187"/>
        <end position="205"/>
    </location>
</feature>
<proteinExistence type="predicted"/>
<accession>A0A520XBM7</accession>
<keyword evidence="1" id="KW-1133">Transmembrane helix</keyword>
<feature type="transmembrane region" description="Helical" evidence="1">
    <location>
        <begin position="154"/>
        <end position="175"/>
    </location>
</feature>
<reference evidence="2 3" key="1">
    <citation type="submission" date="2019-01" db="EMBL/GenBank/DDBJ databases">
        <title>Insights into ecological role of a new deltaproteobacterial order Candidatus Sinidesulfobacterales (Sva0485) by metagenomics and metatranscriptomics.</title>
        <authorList>
            <person name="Tan S."/>
            <person name="Liu J."/>
            <person name="Fang Y."/>
            <person name="Hedlund B."/>
            <person name="Lian Z.-H."/>
            <person name="Huang L.-Y."/>
            <person name="Li J.-T."/>
            <person name="Huang L.-N."/>
            <person name="Li W.-J."/>
            <person name="Jiang H.-C."/>
            <person name="Dong H.-L."/>
            <person name="Shu W.-S."/>
        </authorList>
    </citation>
    <scope>NUCLEOTIDE SEQUENCE [LARGE SCALE GENOMIC DNA]</scope>
    <source>
        <strain evidence="2">AP4</strain>
    </source>
</reference>
<evidence type="ECO:0000313" key="3">
    <source>
        <dbReference type="Proteomes" id="UP000322454"/>
    </source>
</evidence>
<comment type="caution">
    <text evidence="2">The sequence shown here is derived from an EMBL/GenBank/DDBJ whole genome shotgun (WGS) entry which is preliminary data.</text>
</comment>
<name>A0A520XBM7_9DELT</name>
<evidence type="ECO:0000256" key="1">
    <source>
        <dbReference type="SAM" id="Phobius"/>
    </source>
</evidence>
<feature type="transmembrane region" description="Helical" evidence="1">
    <location>
        <begin position="125"/>
        <end position="148"/>
    </location>
</feature>
<feature type="transmembrane region" description="Helical" evidence="1">
    <location>
        <begin position="6"/>
        <end position="30"/>
    </location>
</feature>
<organism evidence="2 3">
    <name type="scientific">Candidatus Acidulodesulfobacterium acidiphilum</name>
    <dbReference type="NCBI Taxonomy" id="2597224"/>
    <lineage>
        <taxon>Bacteria</taxon>
        <taxon>Deltaproteobacteria</taxon>
        <taxon>Candidatus Acidulodesulfobacterales</taxon>
        <taxon>Candidatus Acidulodesulfobacterium</taxon>
    </lineage>
</organism>